<name>A0A833JLV8_MARNT</name>
<dbReference type="AlphaFoldDB" id="A0A833JLV8"/>
<protein>
    <submittedName>
        <fullName evidence="1">Uncharacterized protein</fullName>
    </submittedName>
</protein>
<organism evidence="1 2">
    <name type="scientific">Marinobacter nauticus</name>
    <name type="common">Marinobacter hydrocarbonoclasticus</name>
    <name type="synonym">Marinobacter aquaeolei</name>
    <dbReference type="NCBI Taxonomy" id="2743"/>
    <lineage>
        <taxon>Bacteria</taxon>
        <taxon>Pseudomonadati</taxon>
        <taxon>Pseudomonadota</taxon>
        <taxon>Gammaproteobacteria</taxon>
        <taxon>Pseudomonadales</taxon>
        <taxon>Marinobacteraceae</taxon>
        <taxon>Marinobacter</taxon>
    </lineage>
</organism>
<gene>
    <name evidence="1" type="ORF">F6453_3474</name>
</gene>
<dbReference type="EMBL" id="WBMP01000020">
    <property type="protein sequence ID" value="KAE8544217.1"/>
    <property type="molecule type" value="Genomic_DNA"/>
</dbReference>
<accession>A0A833JLV8</accession>
<sequence length="196" mass="22604">MSAIGTKTFFFFDGDQQPRTYTLDHPDYFQHPDLQLPKQGVTFLYGNKGPGSLIGAAVRESASTGRGVCFADVKVDIGEWDSNKQKLDTFDTCRFLNLPLRANKEVLNDVNRHWNHWLDEEFQPREDFPRKPSYRMDLLDRLIEIEPYRHLNAIAFDAHTRFGLAKFVTVFNLNAILYDEISVIPPQTQLIIQLPS</sequence>
<evidence type="ECO:0000313" key="1">
    <source>
        <dbReference type="EMBL" id="KAE8544217.1"/>
    </source>
</evidence>
<evidence type="ECO:0000313" key="2">
    <source>
        <dbReference type="Proteomes" id="UP000469950"/>
    </source>
</evidence>
<dbReference type="Proteomes" id="UP000469950">
    <property type="component" value="Unassembled WGS sequence"/>
</dbReference>
<dbReference type="RefSeq" id="WP_153741524.1">
    <property type="nucleotide sequence ID" value="NZ_JAHVHZ010000004.1"/>
</dbReference>
<proteinExistence type="predicted"/>
<reference evidence="1 2" key="1">
    <citation type="submission" date="2019-10" db="EMBL/GenBank/DDBJ databases">
        <title>Draft genome sequence of Marinobacter hydrocarbonoclasticus NCT7M from the microbiome of the marine copepod.</title>
        <authorList>
            <person name="Nuttall R."/>
            <person name="Sharma G."/>
            <person name="Moisander P."/>
        </authorList>
    </citation>
    <scope>NUCLEOTIDE SEQUENCE [LARGE SCALE GENOMIC DNA]</scope>
    <source>
        <strain evidence="1 2">NCT7M</strain>
    </source>
</reference>
<comment type="caution">
    <text evidence="1">The sequence shown here is derived from an EMBL/GenBank/DDBJ whole genome shotgun (WGS) entry which is preliminary data.</text>
</comment>